<accession>A0AAP5IFQ7</accession>
<dbReference type="RefSeq" id="WP_208341441.1">
    <property type="nucleotide sequence ID" value="NZ_CAWQFN010000884.1"/>
</dbReference>
<dbReference type="GO" id="GO:0003677">
    <property type="term" value="F:DNA binding"/>
    <property type="evidence" value="ECO:0007669"/>
    <property type="project" value="UniProtKB-KW"/>
</dbReference>
<evidence type="ECO:0000313" key="4">
    <source>
        <dbReference type="EMBL" id="MDR9898828.1"/>
    </source>
</evidence>
<organism evidence="4 5">
    <name type="scientific">Aetokthonos hydrillicola Thurmond2011</name>
    <dbReference type="NCBI Taxonomy" id="2712845"/>
    <lineage>
        <taxon>Bacteria</taxon>
        <taxon>Bacillati</taxon>
        <taxon>Cyanobacteriota</taxon>
        <taxon>Cyanophyceae</taxon>
        <taxon>Nostocales</taxon>
        <taxon>Hapalosiphonaceae</taxon>
        <taxon>Aetokthonos</taxon>
    </lineage>
</organism>
<keyword evidence="5" id="KW-1185">Reference proteome</keyword>
<protein>
    <submittedName>
        <fullName evidence="4">IS200/IS605 family accessory protein TnpB-related protein</fullName>
    </submittedName>
</protein>
<evidence type="ECO:0000256" key="3">
    <source>
        <dbReference type="SAM" id="MobiDB-lite"/>
    </source>
</evidence>
<keyword evidence="2" id="KW-0175">Coiled coil</keyword>
<gene>
    <name evidence="4" type="ORF">G7B40_030355</name>
</gene>
<name>A0AAP5IFQ7_9CYAN</name>
<keyword evidence="1" id="KW-0238">DNA-binding</keyword>
<proteinExistence type="predicted"/>
<feature type="coiled-coil region" evidence="2">
    <location>
        <begin position="86"/>
        <end position="113"/>
    </location>
</feature>
<feature type="compositionally biased region" description="Polar residues" evidence="3">
    <location>
        <begin position="540"/>
        <end position="550"/>
    </location>
</feature>
<evidence type="ECO:0000256" key="2">
    <source>
        <dbReference type="SAM" id="Coils"/>
    </source>
</evidence>
<dbReference type="EMBL" id="JAALHA020000020">
    <property type="protein sequence ID" value="MDR9898828.1"/>
    <property type="molecule type" value="Genomic_DNA"/>
</dbReference>
<dbReference type="NCBIfam" id="TIGR01766">
    <property type="entry name" value="IS200/IS605 family accessory protein TnpB-like domain"/>
    <property type="match status" value="1"/>
</dbReference>
<comment type="caution">
    <text evidence="4">The sequence shown here is derived from an EMBL/GenBank/DDBJ whole genome shotgun (WGS) entry which is preliminary data.</text>
</comment>
<evidence type="ECO:0000313" key="5">
    <source>
        <dbReference type="Proteomes" id="UP000667802"/>
    </source>
</evidence>
<evidence type="ECO:0000256" key="1">
    <source>
        <dbReference type="ARBA" id="ARBA00023125"/>
    </source>
</evidence>
<reference evidence="5" key="1">
    <citation type="journal article" date="2021" name="Science">
        <title>Hunting the eagle killer: A cyanobacterial neurotoxin causes vacuolar myelinopathy.</title>
        <authorList>
            <person name="Breinlinger S."/>
            <person name="Phillips T.J."/>
            <person name="Haram B.N."/>
            <person name="Mares J."/>
            <person name="Martinez Yerena J.A."/>
            <person name="Hrouzek P."/>
            <person name="Sobotka R."/>
            <person name="Henderson W.M."/>
            <person name="Schmieder P."/>
            <person name="Williams S.M."/>
            <person name="Lauderdale J.D."/>
            <person name="Wilde H.D."/>
            <person name="Gerrin W."/>
            <person name="Kust A."/>
            <person name="Washington J.W."/>
            <person name="Wagner C."/>
            <person name="Geier B."/>
            <person name="Liebeke M."/>
            <person name="Enke H."/>
            <person name="Niedermeyer T.H.J."/>
            <person name="Wilde S.B."/>
        </authorList>
    </citation>
    <scope>NUCLEOTIDE SEQUENCE [LARGE SCALE GENOMIC DNA]</scope>
    <source>
        <strain evidence="5">Thurmond2011</strain>
    </source>
</reference>
<dbReference type="AlphaFoldDB" id="A0AAP5IFQ7"/>
<feature type="region of interest" description="Disordered" evidence="3">
    <location>
        <begin position="527"/>
        <end position="550"/>
    </location>
</feature>
<sequence>MPSITAQTRLDGASAQFIAFLDAMATKFGQVERTSYAAINRGEKINAAFENELQQGFGLSSQDVRNAITSSEGNYKSQKELIDNYINQTKNAISSIKETIKKLSEKLKKLQEQGKKKPSKLKAQQKLKFSLHQKQRKLATKEASLLRLKEIEESGRFSVTFASKKLFKSQFNLEANGYSSHDEWLEDWREKRSNHIFYVGANRFASGNLLCRLTAEGQLTITVPPCLQEQFGTHVTARGVFFRYGQDYINAALTPKRFESTSKKTLKVSSRIGTVTPLTHLLIRKDGQWYLHTTVELPEVSYQSHRKNGVLGVDLNPTSADWTVCDSQGNLKASGTLKLNIQDKSTDATKDAIGKLCAQLVRIAESFEVPIAIEKLDFSKKKASLREKSKKYARMLSNFAYSSLAKMLLSRCQKIGIELILVEPAFSSVQGLTKFMAMYGMNSGSAAALVLARRALKKSERLPRALHVALKKPVDSFRHVWKAWSEVSKVLNTTGRKNRHMFYTSREEGANSLMQVTLFSLANNRKEKGRAKKQGANHLQVKSKSLNASG</sequence>
<dbReference type="Proteomes" id="UP000667802">
    <property type="component" value="Unassembled WGS sequence"/>
</dbReference>
<dbReference type="InterPro" id="IPR010095">
    <property type="entry name" value="Cas12f1-like_TNB"/>
</dbReference>